<feature type="compositionally biased region" description="Polar residues" evidence="1">
    <location>
        <begin position="759"/>
        <end position="771"/>
    </location>
</feature>
<dbReference type="InParanoid" id="A0A671V941"/>
<feature type="compositionally biased region" description="Polar residues" evidence="1">
    <location>
        <begin position="314"/>
        <end position="335"/>
    </location>
</feature>
<feature type="region of interest" description="Disordered" evidence="1">
    <location>
        <begin position="510"/>
        <end position="549"/>
    </location>
</feature>
<dbReference type="OMA" id="PFANFHH"/>
<feature type="region of interest" description="Disordered" evidence="1">
    <location>
        <begin position="1503"/>
        <end position="1533"/>
    </location>
</feature>
<dbReference type="PANTHER" id="PTHR16112:SF17">
    <property type="entry name" value="METHYL-CPG-BINDING DOMAIN PROTEIN 6"/>
    <property type="match status" value="1"/>
</dbReference>
<dbReference type="Proteomes" id="UP000472265">
    <property type="component" value="Chromosome 7"/>
</dbReference>
<feature type="domain" description="MBD" evidence="2">
    <location>
        <begin position="12"/>
        <end position="82"/>
    </location>
</feature>
<reference evidence="3" key="3">
    <citation type="submission" date="2025-09" db="UniProtKB">
        <authorList>
            <consortium name="Ensembl"/>
        </authorList>
    </citation>
    <scope>IDENTIFICATION</scope>
</reference>
<feature type="region of interest" description="Disordered" evidence="1">
    <location>
        <begin position="1245"/>
        <end position="1264"/>
    </location>
</feature>
<evidence type="ECO:0000256" key="1">
    <source>
        <dbReference type="SAM" id="MobiDB-lite"/>
    </source>
</evidence>
<reference evidence="3" key="2">
    <citation type="submission" date="2025-08" db="UniProtKB">
        <authorList>
            <consortium name="Ensembl"/>
        </authorList>
    </citation>
    <scope>IDENTIFICATION</scope>
</reference>
<evidence type="ECO:0000313" key="3">
    <source>
        <dbReference type="Ensembl" id="ENSSAUP00010022654.1"/>
    </source>
</evidence>
<feature type="compositionally biased region" description="Polar residues" evidence="1">
    <location>
        <begin position="870"/>
        <end position="880"/>
    </location>
</feature>
<feature type="compositionally biased region" description="Polar residues" evidence="1">
    <location>
        <begin position="384"/>
        <end position="416"/>
    </location>
</feature>
<dbReference type="SMART" id="SM00391">
    <property type="entry name" value="MBD"/>
    <property type="match status" value="1"/>
</dbReference>
<keyword evidence="4" id="KW-1185">Reference proteome</keyword>
<dbReference type="PROSITE" id="PS50982">
    <property type="entry name" value="MBD"/>
    <property type="match status" value="1"/>
</dbReference>
<dbReference type="GO" id="GO:0005634">
    <property type="term" value="C:nucleus"/>
    <property type="evidence" value="ECO:0007669"/>
    <property type="project" value="TreeGrafter"/>
</dbReference>
<feature type="region of interest" description="Disordered" evidence="1">
    <location>
        <begin position="719"/>
        <end position="880"/>
    </location>
</feature>
<accession>A0A671V941</accession>
<feature type="compositionally biased region" description="Polar residues" evidence="1">
    <location>
        <begin position="236"/>
        <end position="257"/>
    </location>
</feature>
<dbReference type="Ensembl" id="ENSSAUT00010023912.1">
    <property type="protein sequence ID" value="ENSSAUP00010022654.1"/>
    <property type="gene ID" value="ENSSAUG00010009966.1"/>
</dbReference>
<dbReference type="OrthoDB" id="641149at2759"/>
<feature type="compositionally biased region" description="Low complexity" evidence="1">
    <location>
        <begin position="221"/>
        <end position="235"/>
    </location>
</feature>
<protein>
    <submittedName>
        <fullName evidence="3">Mucin-17-like</fullName>
    </submittedName>
</protein>
<dbReference type="InterPro" id="IPR016177">
    <property type="entry name" value="DNA-bd_dom_sf"/>
</dbReference>
<feature type="compositionally biased region" description="Low complexity" evidence="1">
    <location>
        <begin position="418"/>
        <end position="432"/>
    </location>
</feature>
<evidence type="ECO:0000313" key="4">
    <source>
        <dbReference type="Proteomes" id="UP000472265"/>
    </source>
</evidence>
<dbReference type="GeneTree" id="ENSGT00530000064137"/>
<gene>
    <name evidence="3" type="primary">mbd6</name>
</gene>
<evidence type="ECO:0000259" key="2">
    <source>
        <dbReference type="PROSITE" id="PS50982"/>
    </source>
</evidence>
<feature type="compositionally biased region" description="Pro residues" evidence="1">
    <location>
        <begin position="774"/>
        <end position="785"/>
    </location>
</feature>
<feature type="compositionally biased region" description="Polar residues" evidence="1">
    <location>
        <begin position="845"/>
        <end position="860"/>
    </location>
</feature>
<feature type="region of interest" description="Disordered" evidence="1">
    <location>
        <begin position="130"/>
        <end position="468"/>
    </location>
</feature>
<feature type="compositionally biased region" description="Polar residues" evidence="1">
    <location>
        <begin position="797"/>
        <end position="825"/>
    </location>
</feature>
<feature type="compositionally biased region" description="Low complexity" evidence="1">
    <location>
        <begin position="302"/>
        <end position="313"/>
    </location>
</feature>
<dbReference type="FunCoup" id="A0A671V941">
    <property type="interactions" value="511"/>
</dbReference>
<feature type="compositionally biased region" description="Low complexity" evidence="1">
    <location>
        <begin position="826"/>
        <end position="837"/>
    </location>
</feature>
<reference evidence="3" key="1">
    <citation type="submission" date="2021-04" db="EMBL/GenBank/DDBJ databases">
        <authorList>
            <consortium name="Wellcome Sanger Institute Data Sharing"/>
        </authorList>
    </citation>
    <scope>NUCLEOTIDE SEQUENCE [LARGE SCALE GENOMIC DNA]</scope>
</reference>
<feature type="compositionally biased region" description="Basic residues" evidence="1">
    <location>
        <begin position="1654"/>
        <end position="1666"/>
    </location>
</feature>
<dbReference type="GO" id="GO:0003677">
    <property type="term" value="F:DNA binding"/>
    <property type="evidence" value="ECO:0007669"/>
    <property type="project" value="InterPro"/>
</dbReference>
<feature type="compositionally biased region" description="Polar residues" evidence="1">
    <location>
        <begin position="586"/>
        <end position="600"/>
    </location>
</feature>
<organism evidence="3 4">
    <name type="scientific">Sparus aurata</name>
    <name type="common">Gilthead sea bream</name>
    <dbReference type="NCBI Taxonomy" id="8175"/>
    <lineage>
        <taxon>Eukaryota</taxon>
        <taxon>Metazoa</taxon>
        <taxon>Chordata</taxon>
        <taxon>Craniata</taxon>
        <taxon>Vertebrata</taxon>
        <taxon>Euteleostomi</taxon>
        <taxon>Actinopterygii</taxon>
        <taxon>Neopterygii</taxon>
        <taxon>Teleostei</taxon>
        <taxon>Neoteleostei</taxon>
        <taxon>Acanthomorphata</taxon>
        <taxon>Eupercaria</taxon>
        <taxon>Spariformes</taxon>
        <taxon>Sparidae</taxon>
        <taxon>Sparus</taxon>
    </lineage>
</organism>
<dbReference type="InterPro" id="IPR001739">
    <property type="entry name" value="Methyl_CpG_DNA-bd"/>
</dbReference>
<feature type="region of interest" description="Disordered" evidence="1">
    <location>
        <begin position="1352"/>
        <end position="1412"/>
    </location>
</feature>
<dbReference type="GO" id="GO:0010369">
    <property type="term" value="C:chromocenter"/>
    <property type="evidence" value="ECO:0007669"/>
    <property type="project" value="TreeGrafter"/>
</dbReference>
<feature type="region of interest" description="Disordered" evidence="1">
    <location>
        <begin position="1640"/>
        <end position="1666"/>
    </location>
</feature>
<feature type="region of interest" description="Disordered" evidence="1">
    <location>
        <begin position="903"/>
        <end position="977"/>
    </location>
</feature>
<feature type="compositionally biased region" description="Low complexity" evidence="1">
    <location>
        <begin position="620"/>
        <end position="639"/>
    </location>
</feature>
<name>A0A671V941_SPAAU</name>
<proteinExistence type="predicted"/>
<feature type="compositionally biased region" description="Polar residues" evidence="1">
    <location>
        <begin position="512"/>
        <end position="536"/>
    </location>
</feature>
<feature type="region of interest" description="Disordered" evidence="1">
    <location>
        <begin position="1577"/>
        <end position="1620"/>
    </location>
</feature>
<feature type="compositionally biased region" description="Polar residues" evidence="1">
    <location>
        <begin position="191"/>
        <end position="204"/>
    </location>
</feature>
<feature type="compositionally biased region" description="Low complexity" evidence="1">
    <location>
        <begin position="260"/>
        <end position="269"/>
    </location>
</feature>
<dbReference type="PANTHER" id="PTHR16112">
    <property type="entry name" value="METHYL-CPG BINDING PROTEIN, DROSOPHILA"/>
    <property type="match status" value="1"/>
</dbReference>
<sequence>MMGGSETVSGDKDGVHTTAIHVPIGWQRRVEGGQVIYVSPSGTALSSLDEVKTYLLTDGTCKCGLECPLIIHKVFNFTVGVKVEQHSPPLGKAEQDMTKLCNHRRKVVAMAALCRSMQASQLPYANLHHPDMSIGADSRDPKRVRVEREEEGHGIYHPKLHPVPARPHSNHSNPNPCASPKSPHQFIYPYNGSSPVLQTGTNSHHPLEALRRLHHPPPIPASSSSPSSSFPTYSSAQRSPRTPTSQNVTQGQRTPKTPETPGSPRLGPLSSPPPSSPMTMGGGGRGAQTHAHHPHGVIVAGSPLSPSPSLSPSVHNMNCVSPHQRSRHPSASPSPLSDHGGGGLMGSNMSQRRKSTSSSPHSPLSPNPSPHFPKYKLEDILEQFKNSGNSSTNNHHLLIPNNPSLLTNQSSSNPHALSSKPSKSTNSPNPTSGQTSFELNSAGPSSLPLGPFLNQHHSHHSKLPHPASFPASSLLSAAAKAQLSNQITQGQGSNVASHSVSLPSPLEVLKEAQQQPSSKVTNSTLHNSHPPSSIASSRPPHPSLASASSVLFPPSHSLAQSLASSLPHLPPTGERNASHRKRQRRSPTVLSMLRDTQQLANGPRKTPPGDAVSATAINLSSSSSSYPSSSSSSHSSSTSAVQNQNAVMLENHHHLLPGQTPRLPAARQIAHLSRLPRQNEALDFTTHLTPTPLNLDSQTQPLSALLHLLSVQNAQATASASHSASAQPGSLSMEGGGHTNKHSPRLSPSSPTPHSITHRQTQSPCRTSNTNPLPSVPQPLSPPPSSSQFRSVQSPSHPRSTKSSPLQRHSPSSTLQPNSNLALHNSSSPSQHTSPISSDKHQPTENHISTIDSVSQSPLQDISPHGTVDMSHSQGSASLVISSSPKPLDLSNHVLALLAASSTVPQGEGYSSDRTTDAAMSSQGNPTAGPEETRCVDTKVSIVTKSPADTSPGPPVSSRLGDNHSPHTPSAVGDSATPLPLAEAFPFMNQEQLLQLLSSTGGLPSLLDPAVLASLPLGGLWLGGQHAQMPPANATPQNLAEQQQSEQQLLIHHQETHQQNQDQQQKQQQINNNPLFPLLPLLSGAQGDLPLNLLGLLNPLPAPPSTPTQGQEADLGLTEKPSLQALLMASLLLGQQQAPLLSLSGLGQLSQVSLEVPLQQPQQIPTTLEGLTLDKTSGLLDPSTLPGPGLLEIVQGLLSIPPGAEGSVQALQSLLFPAALPPPPAAFLPLSPALLTAALSSAELHPPPHTHLAPAQQTQHTQPQVSTDAGVDTLIPLSLQGKDNPILQQLLPTLLNPAVLGDLSAITGLNNMLGIGAGSILLPSVQTSALGMPLLQGPDGAINLLNNIQLNLAPPPEGEKPVSMQESQSPAPQEDIPASQMAPQVVHSPVPAQAPAREPTPPQQRVSEGRSVIDPYTSFMDTIYTSFLQVSAKEQEDRAHMGPSDPTSPFCALPPVSFPLEHHTPSTPIPTLPQASAPVSLSPRRACSLRNPDLSRLCLEAAAHSPAQGTPKPTEDGSTPPLQRKPVMVDGHTHPEPPLPPIYLEEAKTDCTGPAAAVCPYVEAGVERQGHLPHAGYLSPRDGCSGRPSEETAGTLLHTEQGRDQAGAAGGARRGRKRKQTLQNVLEDFRDMDATALEETKATTALLKPERSVRGRRRRGARSQRQ</sequence>
<dbReference type="SUPFAM" id="SSF54171">
    <property type="entry name" value="DNA-binding domain"/>
    <property type="match status" value="1"/>
</dbReference>
<feature type="region of interest" description="Disordered" evidence="1">
    <location>
        <begin position="563"/>
        <end position="642"/>
    </location>
</feature>
<feature type="compositionally biased region" description="Low complexity" evidence="1">
    <location>
        <begin position="786"/>
        <end position="796"/>
    </location>
</feature>
<feature type="compositionally biased region" description="Polar residues" evidence="1">
    <location>
        <begin position="433"/>
        <end position="444"/>
    </location>
</feature>
<dbReference type="GO" id="GO:0003682">
    <property type="term" value="F:chromatin binding"/>
    <property type="evidence" value="ECO:0007669"/>
    <property type="project" value="TreeGrafter"/>
</dbReference>
<feature type="compositionally biased region" description="Basic and acidic residues" evidence="1">
    <location>
        <begin position="137"/>
        <end position="154"/>
    </location>
</feature>